<dbReference type="Proteomes" id="UP000646827">
    <property type="component" value="Unassembled WGS sequence"/>
</dbReference>
<evidence type="ECO:0000256" key="1">
    <source>
        <dbReference type="ARBA" id="ARBA00023268"/>
    </source>
</evidence>
<keyword evidence="1" id="KW-0511">Multifunctional enzyme</keyword>
<name>A0A8H7VDS5_9FUNG</name>
<dbReference type="OrthoDB" id="5920460at2759"/>
<dbReference type="Gene3D" id="3.30.70.270">
    <property type="match status" value="2"/>
</dbReference>
<dbReference type="PANTHER" id="PTHR37984">
    <property type="entry name" value="PROTEIN CBG26694"/>
    <property type="match status" value="1"/>
</dbReference>
<dbReference type="Gene3D" id="3.10.10.10">
    <property type="entry name" value="HIV Type 1 Reverse Transcriptase, subunit A, domain 1"/>
    <property type="match status" value="1"/>
</dbReference>
<evidence type="ECO:0000313" key="3">
    <source>
        <dbReference type="EMBL" id="KAG2215122.1"/>
    </source>
</evidence>
<dbReference type="InterPro" id="IPR000477">
    <property type="entry name" value="RT_dom"/>
</dbReference>
<dbReference type="InterPro" id="IPR043502">
    <property type="entry name" value="DNA/RNA_pol_sf"/>
</dbReference>
<reference evidence="3 4" key="1">
    <citation type="submission" date="2020-12" db="EMBL/GenBank/DDBJ databases">
        <title>Metabolic potential, ecology and presence of endohyphal bacteria is reflected in genomic diversity of Mucoromycotina.</title>
        <authorList>
            <person name="Muszewska A."/>
            <person name="Okrasinska A."/>
            <person name="Steczkiewicz K."/>
            <person name="Drgas O."/>
            <person name="Orlowska M."/>
            <person name="Perlinska-Lenart U."/>
            <person name="Aleksandrzak-Piekarczyk T."/>
            <person name="Szatraj K."/>
            <person name="Zielenkiewicz U."/>
            <person name="Pilsyk S."/>
            <person name="Malc E."/>
            <person name="Mieczkowski P."/>
            <person name="Kruszewska J.S."/>
            <person name="Biernat P."/>
            <person name="Pawlowska J."/>
        </authorList>
    </citation>
    <scope>NUCLEOTIDE SEQUENCE [LARGE SCALE GENOMIC DNA]</scope>
    <source>
        <strain evidence="3 4">CBS 142.35</strain>
    </source>
</reference>
<dbReference type="GO" id="GO:0003824">
    <property type="term" value="F:catalytic activity"/>
    <property type="evidence" value="ECO:0007669"/>
    <property type="project" value="UniProtKB-KW"/>
</dbReference>
<dbReference type="InterPro" id="IPR041577">
    <property type="entry name" value="RT_RNaseH_2"/>
</dbReference>
<dbReference type="CDD" id="cd09274">
    <property type="entry name" value="RNase_HI_RT_Ty3"/>
    <property type="match status" value="1"/>
</dbReference>
<dbReference type="SUPFAM" id="SSF56672">
    <property type="entry name" value="DNA/RNA polymerases"/>
    <property type="match status" value="1"/>
</dbReference>
<dbReference type="Gene3D" id="1.10.340.70">
    <property type="match status" value="1"/>
</dbReference>
<dbReference type="Pfam" id="PF17919">
    <property type="entry name" value="RT_RNaseH_2"/>
    <property type="match status" value="1"/>
</dbReference>
<sequence>MLTRKVIRPSTSPWRSNIVLIRKPDNSWRFAIDLRAVNRVMKKSKQPIPTIDELLDKLHGTKYFSVIDLKSGYWHIKIKESDKCKTAFVANGKLYEFNAMVYGLCNAPGSFQACISYVLQDLPNTICYLDDVLLYSQTEQEHQQQLDALLCRLNNYNLKISIKKCQLFKKDTPSSTKEVQRFLGFCAFHHKFLKSLSQMGYPLYQLLRKDKRFHWSPECQRAFDNLKQAIAKLPTLAYPDPQLIYDLHVDASIYGLGAVLIQNGRPIAFTSRSLTPAEKNYSVTELECLRRLARWILTLQAYEFNVVHRKGVDNAAPDALSRQFQNNQDSEALTFESFRSYQKEDPFIKSILQQGIKTPFIWYQDLLFRKQENKPTRPVLPRKMIHNILHAAHNNKTVGHFGVEKTIEKA</sequence>
<protein>
    <recommendedName>
        <fullName evidence="2">Reverse transcriptase domain-containing protein</fullName>
    </recommendedName>
</protein>
<evidence type="ECO:0000259" key="2">
    <source>
        <dbReference type="PROSITE" id="PS50878"/>
    </source>
</evidence>
<dbReference type="PROSITE" id="PS50878">
    <property type="entry name" value="RT_POL"/>
    <property type="match status" value="1"/>
</dbReference>
<comment type="caution">
    <text evidence="3">The sequence shown here is derived from an EMBL/GenBank/DDBJ whole genome shotgun (WGS) entry which is preliminary data.</text>
</comment>
<dbReference type="PANTHER" id="PTHR37984:SF5">
    <property type="entry name" value="PROTEIN NYNRIN-LIKE"/>
    <property type="match status" value="1"/>
</dbReference>
<evidence type="ECO:0000313" key="4">
    <source>
        <dbReference type="Proteomes" id="UP000646827"/>
    </source>
</evidence>
<dbReference type="EMBL" id="JAEPRB010000544">
    <property type="protein sequence ID" value="KAG2215122.1"/>
    <property type="molecule type" value="Genomic_DNA"/>
</dbReference>
<accession>A0A8H7VDS5</accession>
<keyword evidence="4" id="KW-1185">Reference proteome</keyword>
<gene>
    <name evidence="3" type="ORF">INT45_002994</name>
</gene>
<dbReference type="InterPro" id="IPR050951">
    <property type="entry name" value="Retrovirus_Pol_polyprotein"/>
</dbReference>
<dbReference type="CDD" id="cd01647">
    <property type="entry name" value="RT_LTR"/>
    <property type="match status" value="1"/>
</dbReference>
<dbReference type="InterPro" id="IPR043128">
    <property type="entry name" value="Rev_trsase/Diguanyl_cyclase"/>
</dbReference>
<dbReference type="Pfam" id="PF00078">
    <property type="entry name" value="RVT_1"/>
    <property type="match status" value="1"/>
</dbReference>
<organism evidence="3 4">
    <name type="scientific">Circinella minor</name>
    <dbReference type="NCBI Taxonomy" id="1195481"/>
    <lineage>
        <taxon>Eukaryota</taxon>
        <taxon>Fungi</taxon>
        <taxon>Fungi incertae sedis</taxon>
        <taxon>Mucoromycota</taxon>
        <taxon>Mucoromycotina</taxon>
        <taxon>Mucoromycetes</taxon>
        <taxon>Mucorales</taxon>
        <taxon>Lichtheimiaceae</taxon>
        <taxon>Circinella</taxon>
    </lineage>
</organism>
<proteinExistence type="predicted"/>
<dbReference type="AlphaFoldDB" id="A0A8H7VDS5"/>
<feature type="domain" description="Reverse transcriptase" evidence="2">
    <location>
        <begin position="2"/>
        <end position="187"/>
    </location>
</feature>